<dbReference type="EMBL" id="MVKX01000004">
    <property type="protein sequence ID" value="OOV83648.1"/>
    <property type="molecule type" value="Genomic_DNA"/>
</dbReference>
<keyword evidence="1" id="KW-1133">Transmembrane helix</keyword>
<accession>A0A1T1H1A7</accession>
<comment type="caution">
    <text evidence="2">The sequence shown here is derived from an EMBL/GenBank/DDBJ whole genome shotgun (WGS) entry which is preliminary data.</text>
</comment>
<evidence type="ECO:0000313" key="2">
    <source>
        <dbReference type="EMBL" id="OOV83648.1"/>
    </source>
</evidence>
<name>A0A1T1H1A7_9GAMM</name>
<keyword evidence="1" id="KW-0472">Membrane</keyword>
<evidence type="ECO:0000256" key="1">
    <source>
        <dbReference type="SAM" id="Phobius"/>
    </source>
</evidence>
<keyword evidence="1" id="KW-0812">Transmembrane</keyword>
<proteinExistence type="predicted"/>
<dbReference type="AlphaFoldDB" id="A0A1T1H1A7"/>
<evidence type="ECO:0000313" key="3">
    <source>
        <dbReference type="Proteomes" id="UP000191160"/>
    </source>
</evidence>
<sequence>MGLCSALILSPTFLYLVYLHGADGAIIVLLMMLTLFFLSYLLVYLLIGLLLVGGMCFWLITKYPQHVSAVQRGIVILIALIWIIGISGFTFGFIPYNVAQRNYF</sequence>
<feature type="transmembrane region" description="Helical" evidence="1">
    <location>
        <begin position="73"/>
        <end position="94"/>
    </location>
</feature>
<gene>
    <name evidence="2" type="ORF">B1202_08440</name>
</gene>
<protein>
    <submittedName>
        <fullName evidence="2">Uncharacterized protein</fullName>
    </submittedName>
</protein>
<dbReference type="Proteomes" id="UP000191160">
    <property type="component" value="Unassembled WGS sequence"/>
</dbReference>
<reference evidence="2 3" key="1">
    <citation type="submission" date="2017-02" db="EMBL/GenBank/DDBJ databases">
        <title>Acinetobacter sp. ANC 4945, whole genome shotgun sequencing project.</title>
        <authorList>
            <person name="Radolfova-Krizova L."/>
            <person name="Al Atrouni A."/>
            <person name="Nemec A."/>
        </authorList>
    </citation>
    <scope>NUCLEOTIDE SEQUENCE [LARGE SCALE GENOMIC DNA]</scope>
    <source>
        <strain evidence="2 3">ANC 4945</strain>
    </source>
</reference>
<organism evidence="2 3">
    <name type="scientific">Acinetobacter amyesii</name>
    <dbReference type="NCBI Taxonomy" id="2942470"/>
    <lineage>
        <taxon>Bacteria</taxon>
        <taxon>Pseudomonadati</taxon>
        <taxon>Pseudomonadota</taxon>
        <taxon>Gammaproteobacteria</taxon>
        <taxon>Moraxellales</taxon>
        <taxon>Moraxellaceae</taxon>
        <taxon>Acinetobacter</taxon>
    </lineage>
</organism>
<feature type="transmembrane region" description="Helical" evidence="1">
    <location>
        <begin position="41"/>
        <end position="61"/>
    </location>
</feature>
<feature type="transmembrane region" description="Helical" evidence="1">
    <location>
        <begin position="12"/>
        <end position="35"/>
    </location>
</feature>
<keyword evidence="3" id="KW-1185">Reference proteome</keyword>